<reference evidence="1 2" key="1">
    <citation type="submission" date="2019-06" db="EMBL/GenBank/DDBJ databases">
        <title>A chromosomal-level reference genome of Carpinus fangiana (Coryloideae, Betulaceae).</title>
        <authorList>
            <person name="Yang X."/>
            <person name="Wang Z."/>
            <person name="Zhang L."/>
            <person name="Hao G."/>
            <person name="Liu J."/>
            <person name="Yang Y."/>
        </authorList>
    </citation>
    <scope>NUCLEOTIDE SEQUENCE [LARGE SCALE GENOMIC DNA]</scope>
    <source>
        <strain evidence="1">Cfa_2016G</strain>
        <tissue evidence="1">Leaf</tissue>
    </source>
</reference>
<evidence type="ECO:0000313" key="2">
    <source>
        <dbReference type="Proteomes" id="UP000327013"/>
    </source>
</evidence>
<evidence type="ECO:0000313" key="1">
    <source>
        <dbReference type="EMBL" id="KAB8356710.1"/>
    </source>
</evidence>
<name>A0A5N6KXL9_9ROSI</name>
<evidence type="ECO:0008006" key="3">
    <source>
        <dbReference type="Google" id="ProtNLM"/>
    </source>
</evidence>
<comment type="caution">
    <text evidence="1">The sequence shown here is derived from an EMBL/GenBank/DDBJ whole genome shotgun (WGS) entry which is preliminary data.</text>
</comment>
<organism evidence="1 2">
    <name type="scientific">Carpinus fangiana</name>
    <dbReference type="NCBI Taxonomy" id="176857"/>
    <lineage>
        <taxon>Eukaryota</taxon>
        <taxon>Viridiplantae</taxon>
        <taxon>Streptophyta</taxon>
        <taxon>Embryophyta</taxon>
        <taxon>Tracheophyta</taxon>
        <taxon>Spermatophyta</taxon>
        <taxon>Magnoliopsida</taxon>
        <taxon>eudicotyledons</taxon>
        <taxon>Gunneridae</taxon>
        <taxon>Pentapetalae</taxon>
        <taxon>rosids</taxon>
        <taxon>fabids</taxon>
        <taxon>Fagales</taxon>
        <taxon>Betulaceae</taxon>
        <taxon>Carpinus</taxon>
    </lineage>
</organism>
<protein>
    <recommendedName>
        <fullName evidence="3">C2H2-type domain-containing protein</fullName>
    </recommendedName>
</protein>
<sequence length="74" mass="8345">MSLEGPASADGSSRKADYSCSTCMVKFDDSKAQRAHMRDDRQYVDIMMSTTNKTINIKQHLQPEAPYRQVTSSK</sequence>
<accession>A0A5N6KXL9</accession>
<dbReference type="Proteomes" id="UP000327013">
    <property type="component" value="Unassembled WGS sequence"/>
</dbReference>
<dbReference type="AlphaFoldDB" id="A0A5N6KXL9"/>
<dbReference type="EMBL" id="VIBQ01000016">
    <property type="protein sequence ID" value="KAB8356710.1"/>
    <property type="molecule type" value="Genomic_DNA"/>
</dbReference>
<keyword evidence="2" id="KW-1185">Reference proteome</keyword>
<proteinExistence type="predicted"/>
<gene>
    <name evidence="1" type="ORF">FH972_024285</name>
</gene>